<evidence type="ECO:0000313" key="12">
    <source>
        <dbReference type="Proteomes" id="UP001360953"/>
    </source>
</evidence>
<dbReference type="InterPro" id="IPR005829">
    <property type="entry name" value="Sugar_transporter_CS"/>
</dbReference>
<dbReference type="PANTHER" id="PTHR48022">
    <property type="entry name" value="PLASTIDIC GLUCOSE TRANSPORTER 4"/>
    <property type="match status" value="1"/>
</dbReference>
<feature type="region of interest" description="Disordered" evidence="8">
    <location>
        <begin position="568"/>
        <end position="598"/>
    </location>
</feature>
<proteinExistence type="inferred from homology"/>
<dbReference type="PROSITE" id="PS50850">
    <property type="entry name" value="MFS"/>
    <property type="match status" value="1"/>
</dbReference>
<dbReference type="PANTHER" id="PTHR48022:SF79">
    <property type="entry name" value="LACTOSE PERMEASE, PUTATIVE (AFU_ORTHOLOGUE AFUA_6G01860)-RELATED"/>
    <property type="match status" value="1"/>
</dbReference>
<evidence type="ECO:0000259" key="10">
    <source>
        <dbReference type="PROSITE" id="PS50850"/>
    </source>
</evidence>
<dbReference type="PROSITE" id="PS00216">
    <property type="entry name" value="SUGAR_TRANSPORT_1"/>
    <property type="match status" value="1"/>
</dbReference>
<dbReference type="InterPro" id="IPR036259">
    <property type="entry name" value="MFS_trans_sf"/>
</dbReference>
<feature type="transmembrane region" description="Helical" evidence="9">
    <location>
        <begin position="482"/>
        <end position="501"/>
    </location>
</feature>
<evidence type="ECO:0000256" key="3">
    <source>
        <dbReference type="ARBA" id="ARBA00022448"/>
    </source>
</evidence>
<organism evidence="11 12">
    <name type="scientific">Phyllosticta citribraziliensis</name>
    <dbReference type="NCBI Taxonomy" id="989973"/>
    <lineage>
        <taxon>Eukaryota</taxon>
        <taxon>Fungi</taxon>
        <taxon>Dikarya</taxon>
        <taxon>Ascomycota</taxon>
        <taxon>Pezizomycotina</taxon>
        <taxon>Dothideomycetes</taxon>
        <taxon>Dothideomycetes incertae sedis</taxon>
        <taxon>Botryosphaeriales</taxon>
        <taxon>Phyllostictaceae</taxon>
        <taxon>Phyllosticta</taxon>
    </lineage>
</organism>
<feature type="transmembrane region" description="Helical" evidence="9">
    <location>
        <begin position="349"/>
        <end position="367"/>
    </location>
</feature>
<keyword evidence="12" id="KW-1185">Reference proteome</keyword>
<comment type="caution">
    <text evidence="11">The sequence shown here is derived from an EMBL/GenBank/DDBJ whole genome shotgun (WGS) entry which is preliminary data.</text>
</comment>
<dbReference type="Proteomes" id="UP001360953">
    <property type="component" value="Unassembled WGS sequence"/>
</dbReference>
<feature type="transmembrane region" description="Helical" evidence="9">
    <location>
        <begin position="379"/>
        <end position="396"/>
    </location>
</feature>
<feature type="compositionally biased region" description="Polar residues" evidence="8">
    <location>
        <begin position="574"/>
        <end position="594"/>
    </location>
</feature>
<evidence type="ECO:0000256" key="2">
    <source>
        <dbReference type="ARBA" id="ARBA00010992"/>
    </source>
</evidence>
<feature type="transmembrane region" description="Helical" evidence="9">
    <location>
        <begin position="416"/>
        <end position="441"/>
    </location>
</feature>
<feature type="transmembrane region" description="Helical" evidence="9">
    <location>
        <begin position="309"/>
        <end position="329"/>
    </location>
</feature>
<feature type="domain" description="Major facilitator superfamily (MFS) profile" evidence="10">
    <location>
        <begin position="59"/>
        <end position="505"/>
    </location>
</feature>
<evidence type="ECO:0000256" key="8">
    <source>
        <dbReference type="SAM" id="MobiDB-lite"/>
    </source>
</evidence>
<feature type="transmembrane region" description="Helical" evidence="9">
    <location>
        <begin position="453"/>
        <end position="476"/>
    </location>
</feature>
<dbReference type="InterPro" id="IPR020846">
    <property type="entry name" value="MFS_dom"/>
</dbReference>
<accession>A0ABR1LXE5</accession>
<sequence>MAISRETGDWGFPARKEYDIFSWGEEDDDCNAENNDLAAASAQAKPSPWTKSMFKLYAILLLATLNSCINGYDGSLMAAINSYPQYRSYFGFDPVNGTPTTGIVYAIYQIGNLVGSFAAGPACDTFGRRWGMFTGASIIILGAGVQASSTSLGAFIGGRFVLGFGVSICATAGPAYVSEMAHPAYRGMLTGVYNTFWFVGALPGTFVPYATSAIDGPQSWRIPSWLQILFAGIVIVGSPFVPETPRWLIANDRHDEALRVMTKYHGEGRRDCPIVQLEYREMVNDISVTGADKRWWDYRELFNTPEVRYRTFIVITFAFFNQWVGNASTSYYYPTVLLTAGITNTRTRLLLTALLTLMALAGALVGARFSDALGRRRQLLFSISAIAFIWVIVMPLNATNGAATTSDNIPTGQSRAIIALTFLLMLVYSLGVTPLQALYPVECLRYESRAKGMGLYNLATNVANFYNTFVTGIAFSRLGWRYYAVFIAWDVFTVAVIYCTYVETSNMTLEEVSAVFARGCRWSSWSSWCSWGSPADEERERCGFRARLGRLPKRGGQELRRAIIARKRRRGTRESGQSALNPNKLSADSVSSRGSEADAAANLRWSWE</sequence>
<evidence type="ECO:0000256" key="6">
    <source>
        <dbReference type="ARBA" id="ARBA00023136"/>
    </source>
</evidence>
<evidence type="ECO:0000256" key="4">
    <source>
        <dbReference type="ARBA" id="ARBA00022692"/>
    </source>
</evidence>
<dbReference type="Gene3D" id="1.20.1250.20">
    <property type="entry name" value="MFS general substrate transporter like domains"/>
    <property type="match status" value="1"/>
</dbReference>
<feature type="transmembrane region" description="Helical" evidence="9">
    <location>
        <begin position="222"/>
        <end position="241"/>
    </location>
</feature>
<dbReference type="GeneID" id="92028425"/>
<dbReference type="InterPro" id="IPR050360">
    <property type="entry name" value="MFS_Sugar_Transporters"/>
</dbReference>
<keyword evidence="5 9" id="KW-1133">Transmembrane helix</keyword>
<keyword evidence="6 9" id="KW-0472">Membrane</keyword>
<dbReference type="InterPro" id="IPR005828">
    <property type="entry name" value="MFS_sugar_transport-like"/>
</dbReference>
<feature type="transmembrane region" description="Helical" evidence="9">
    <location>
        <begin position="103"/>
        <end position="123"/>
    </location>
</feature>
<evidence type="ECO:0000256" key="7">
    <source>
        <dbReference type="RuleBase" id="RU003346"/>
    </source>
</evidence>
<dbReference type="NCBIfam" id="TIGR00879">
    <property type="entry name" value="SP"/>
    <property type="match status" value="1"/>
</dbReference>
<reference evidence="11 12" key="1">
    <citation type="submission" date="2024-04" db="EMBL/GenBank/DDBJ databases">
        <title>Phyllosticta paracitricarpa is synonymous to the EU quarantine fungus P. citricarpa based on phylogenomic analyses.</title>
        <authorList>
            <consortium name="Lawrence Berkeley National Laboratory"/>
            <person name="Van ingen-buijs V.A."/>
            <person name="Van westerhoven A.C."/>
            <person name="Haridas S."/>
            <person name="Skiadas P."/>
            <person name="Martin F."/>
            <person name="Groenewald J.Z."/>
            <person name="Crous P.W."/>
            <person name="Seidl M.F."/>
        </authorList>
    </citation>
    <scope>NUCLEOTIDE SEQUENCE [LARGE SCALE GENOMIC DNA]</scope>
    <source>
        <strain evidence="11 12">CPC 17464</strain>
    </source>
</reference>
<feature type="transmembrane region" description="Helical" evidence="9">
    <location>
        <begin position="189"/>
        <end position="210"/>
    </location>
</feature>
<dbReference type="InterPro" id="IPR003663">
    <property type="entry name" value="Sugar/inositol_transpt"/>
</dbReference>
<keyword evidence="4 9" id="KW-0812">Transmembrane</keyword>
<evidence type="ECO:0000313" key="11">
    <source>
        <dbReference type="EMBL" id="KAK7538770.1"/>
    </source>
</evidence>
<evidence type="ECO:0000256" key="9">
    <source>
        <dbReference type="SAM" id="Phobius"/>
    </source>
</evidence>
<name>A0ABR1LXE5_9PEZI</name>
<dbReference type="RefSeq" id="XP_066656457.1">
    <property type="nucleotide sequence ID" value="XM_066795519.1"/>
</dbReference>
<comment type="subcellular location">
    <subcellularLocation>
        <location evidence="1">Membrane</location>
        <topology evidence="1">Multi-pass membrane protein</topology>
    </subcellularLocation>
</comment>
<evidence type="ECO:0000256" key="5">
    <source>
        <dbReference type="ARBA" id="ARBA00022989"/>
    </source>
</evidence>
<dbReference type="Pfam" id="PF00083">
    <property type="entry name" value="Sugar_tr"/>
    <property type="match status" value="1"/>
</dbReference>
<dbReference type="SUPFAM" id="SSF103473">
    <property type="entry name" value="MFS general substrate transporter"/>
    <property type="match status" value="1"/>
</dbReference>
<evidence type="ECO:0000256" key="1">
    <source>
        <dbReference type="ARBA" id="ARBA00004141"/>
    </source>
</evidence>
<keyword evidence="3 7" id="KW-0813">Transport</keyword>
<feature type="transmembrane region" description="Helical" evidence="9">
    <location>
        <begin position="154"/>
        <end position="177"/>
    </location>
</feature>
<protein>
    <recommendedName>
        <fullName evidence="10">Major facilitator superfamily (MFS) profile domain-containing protein</fullName>
    </recommendedName>
</protein>
<feature type="transmembrane region" description="Helical" evidence="9">
    <location>
        <begin position="56"/>
        <end position="83"/>
    </location>
</feature>
<comment type="similarity">
    <text evidence="2 7">Belongs to the major facilitator superfamily. Sugar transporter (TC 2.A.1.1) family.</text>
</comment>
<feature type="transmembrane region" description="Helical" evidence="9">
    <location>
        <begin position="130"/>
        <end position="148"/>
    </location>
</feature>
<dbReference type="EMBL" id="JBBPEH010000005">
    <property type="protein sequence ID" value="KAK7538770.1"/>
    <property type="molecule type" value="Genomic_DNA"/>
</dbReference>
<gene>
    <name evidence="11" type="ORF">J3D65DRAFT_344339</name>
</gene>